<dbReference type="KEGG" id="sapp:SAC06_03855"/>
<dbReference type="RefSeq" id="WP_350258901.1">
    <property type="nucleotide sequence ID" value="NZ_CP138335.1"/>
</dbReference>
<dbReference type="Pfam" id="PF14067">
    <property type="entry name" value="LssY_C"/>
    <property type="match status" value="1"/>
</dbReference>
<protein>
    <submittedName>
        <fullName evidence="3">LssY C-terminal domain-containing protein</fullName>
    </submittedName>
</protein>
<accession>A0AAU7VB76</accession>
<evidence type="ECO:0000256" key="1">
    <source>
        <dbReference type="SAM" id="Phobius"/>
    </source>
</evidence>
<dbReference type="InterPro" id="IPR025902">
    <property type="entry name" value="LssY-like-C_dom"/>
</dbReference>
<evidence type="ECO:0000259" key="2">
    <source>
        <dbReference type="Pfam" id="PF14067"/>
    </source>
</evidence>
<feature type="domain" description="LssY-like C-terminal" evidence="2">
    <location>
        <begin position="76"/>
        <end position="265"/>
    </location>
</feature>
<feature type="transmembrane region" description="Helical" evidence="1">
    <location>
        <begin position="384"/>
        <end position="402"/>
    </location>
</feature>
<name>A0AAU7VB76_9ACTO</name>
<sequence>MARPIHRTSHRWERLNAAADGAFFLLATAASCWLFVVSLSNIHSFHWTVFAWLILLWATLAYLLLPRIHRVLTTLYVPDYFIGRARTTEGLLGDPVNLAFHGTEAQVEAAMHRAGWVKADPITLRTSLGIALSTLTRKSYPQAPVSPLLLFNRQQDLAFQQEVEGNPAQRHHIRFWQCPPAWPLPGGTRVGWLGAATYDKSVGLSLFTLQVTHKIAENTDQERDHVVQTLQDANPEVKVRVLADFSTAYHSRNGGGDSIKTDGALPIVDLRPVPASKPAEPTHLPSHLDDAKEFLRAERPIPIYVAMLLILLQIGGMVAWSVLALRDSGSYAGAVTKLLPDQGLLAAATPDQIVRTYVVSYLLGAAVFAGLAALMWDGFRPARLFLMAAATLTIVPAFVTWWRLGSSPEFDQYLLSVMMAVPLLMALTSPSVTEWADQRTDLRRARRTARKQVKAGSGK</sequence>
<gene>
    <name evidence="3" type="ORF">SAC06_03855</name>
</gene>
<dbReference type="AlphaFoldDB" id="A0AAU7VB76"/>
<keyword evidence="1" id="KW-0472">Membrane</keyword>
<feature type="transmembrane region" description="Helical" evidence="1">
    <location>
        <begin position="358"/>
        <end position="377"/>
    </location>
</feature>
<reference evidence="3" key="1">
    <citation type="submission" date="2023-11" db="EMBL/GenBank/DDBJ databases">
        <title>Scrofimicrobium hongkongense sp. nov., isolated from a patient with peritonitis.</title>
        <authorList>
            <person name="Lao H.Y."/>
            <person name="Wong A.Y.P."/>
            <person name="Ng T.L."/>
            <person name="Wong R.Y.L."/>
            <person name="Yau M.C.Y."/>
            <person name="Lam J.Y.W."/>
            <person name="Siu G.K.H."/>
        </authorList>
    </citation>
    <scope>NUCLEOTIDE SEQUENCE</scope>
    <source>
        <strain evidence="3">R131</strain>
    </source>
</reference>
<dbReference type="PROSITE" id="PS51257">
    <property type="entry name" value="PROKAR_LIPOPROTEIN"/>
    <property type="match status" value="1"/>
</dbReference>
<dbReference type="EMBL" id="CP138335">
    <property type="protein sequence ID" value="XBW08701.1"/>
    <property type="molecule type" value="Genomic_DNA"/>
</dbReference>
<evidence type="ECO:0000313" key="3">
    <source>
        <dbReference type="EMBL" id="XBW08701.1"/>
    </source>
</evidence>
<proteinExistence type="predicted"/>
<keyword evidence="1" id="KW-0812">Transmembrane</keyword>
<feature type="transmembrane region" description="Helical" evidence="1">
    <location>
        <begin position="21"/>
        <end position="39"/>
    </location>
</feature>
<keyword evidence="1" id="KW-1133">Transmembrane helix</keyword>
<feature type="transmembrane region" description="Helical" evidence="1">
    <location>
        <begin position="414"/>
        <end position="436"/>
    </location>
</feature>
<feature type="transmembrane region" description="Helical" evidence="1">
    <location>
        <begin position="301"/>
        <end position="323"/>
    </location>
</feature>
<feature type="transmembrane region" description="Helical" evidence="1">
    <location>
        <begin position="45"/>
        <end position="65"/>
    </location>
</feature>
<organism evidence="3">
    <name type="scientific">Scrofimicrobium appendicitidis</name>
    <dbReference type="NCBI Taxonomy" id="3079930"/>
    <lineage>
        <taxon>Bacteria</taxon>
        <taxon>Bacillati</taxon>
        <taxon>Actinomycetota</taxon>
        <taxon>Actinomycetes</taxon>
        <taxon>Actinomycetales</taxon>
        <taxon>Actinomycetaceae</taxon>
        <taxon>Scrofimicrobium</taxon>
    </lineage>
</organism>